<protein>
    <recommendedName>
        <fullName evidence="7">Amino acid transporter transmembrane domain-containing protein</fullName>
    </recommendedName>
</protein>
<keyword evidence="6" id="KW-0732">Signal</keyword>
<evidence type="ECO:0000313" key="8">
    <source>
        <dbReference type="EMBL" id="EGZ08283.1"/>
    </source>
</evidence>
<name>G5A8Q7_PHYSP</name>
<keyword evidence="4 5" id="KW-0472">Membrane</keyword>
<evidence type="ECO:0000256" key="1">
    <source>
        <dbReference type="ARBA" id="ARBA00004370"/>
    </source>
</evidence>
<feature type="signal peptide" evidence="6">
    <location>
        <begin position="1"/>
        <end position="17"/>
    </location>
</feature>
<keyword evidence="2 5" id="KW-0812">Transmembrane</keyword>
<evidence type="ECO:0000256" key="3">
    <source>
        <dbReference type="ARBA" id="ARBA00022989"/>
    </source>
</evidence>
<evidence type="ECO:0000256" key="4">
    <source>
        <dbReference type="ARBA" id="ARBA00023136"/>
    </source>
</evidence>
<dbReference type="Pfam" id="PF01490">
    <property type="entry name" value="Aa_trans"/>
    <property type="match status" value="1"/>
</dbReference>
<evidence type="ECO:0000256" key="6">
    <source>
        <dbReference type="SAM" id="SignalP"/>
    </source>
</evidence>
<feature type="domain" description="Amino acid transporter transmembrane" evidence="7">
    <location>
        <begin position="1"/>
        <end position="157"/>
    </location>
</feature>
<dbReference type="Proteomes" id="UP000002640">
    <property type="component" value="Unassembled WGS sequence"/>
</dbReference>
<evidence type="ECO:0000256" key="2">
    <source>
        <dbReference type="ARBA" id="ARBA00022692"/>
    </source>
</evidence>
<keyword evidence="3 5" id="KW-1133">Transmembrane helix</keyword>
<comment type="subcellular location">
    <subcellularLocation>
        <location evidence="1">Membrane</location>
    </subcellularLocation>
</comment>
<evidence type="ECO:0000313" key="9">
    <source>
        <dbReference type="Proteomes" id="UP000002640"/>
    </source>
</evidence>
<reference evidence="8 9" key="1">
    <citation type="journal article" date="2006" name="Science">
        <title>Phytophthora genome sequences uncover evolutionary origins and mechanisms of pathogenesis.</title>
        <authorList>
            <person name="Tyler B.M."/>
            <person name="Tripathy S."/>
            <person name="Zhang X."/>
            <person name="Dehal P."/>
            <person name="Jiang R.H."/>
            <person name="Aerts A."/>
            <person name="Arredondo F.D."/>
            <person name="Baxter L."/>
            <person name="Bensasson D."/>
            <person name="Beynon J.L."/>
            <person name="Chapman J."/>
            <person name="Damasceno C.M."/>
            <person name="Dorrance A.E."/>
            <person name="Dou D."/>
            <person name="Dickerman A.W."/>
            <person name="Dubchak I.L."/>
            <person name="Garbelotto M."/>
            <person name="Gijzen M."/>
            <person name="Gordon S.G."/>
            <person name="Govers F."/>
            <person name="Grunwald N.J."/>
            <person name="Huang W."/>
            <person name="Ivors K.L."/>
            <person name="Jones R.W."/>
            <person name="Kamoun S."/>
            <person name="Krampis K."/>
            <person name="Lamour K.H."/>
            <person name="Lee M.K."/>
            <person name="McDonald W.H."/>
            <person name="Medina M."/>
            <person name="Meijer H.J."/>
            <person name="Nordberg E.K."/>
            <person name="Maclean D.J."/>
            <person name="Ospina-Giraldo M.D."/>
            <person name="Morris P.F."/>
            <person name="Phuntumart V."/>
            <person name="Putnam N.H."/>
            <person name="Rash S."/>
            <person name="Rose J.K."/>
            <person name="Sakihama Y."/>
            <person name="Salamov A.A."/>
            <person name="Savidor A."/>
            <person name="Scheuring C.F."/>
            <person name="Smith B.M."/>
            <person name="Sobral B.W."/>
            <person name="Terry A."/>
            <person name="Torto-Alalibo T.A."/>
            <person name="Win J."/>
            <person name="Xu Z."/>
            <person name="Zhang H."/>
            <person name="Grigoriev I.V."/>
            <person name="Rokhsar D.S."/>
            <person name="Boore J.L."/>
        </authorList>
    </citation>
    <scope>NUCLEOTIDE SEQUENCE [LARGE SCALE GENOMIC DNA]</scope>
    <source>
        <strain evidence="8 9">P6497</strain>
    </source>
</reference>
<evidence type="ECO:0000259" key="7">
    <source>
        <dbReference type="Pfam" id="PF01490"/>
    </source>
</evidence>
<evidence type="ECO:0000256" key="5">
    <source>
        <dbReference type="SAM" id="Phobius"/>
    </source>
</evidence>
<dbReference type="GeneID" id="20638448"/>
<feature type="transmembrane region" description="Helical" evidence="5">
    <location>
        <begin position="44"/>
        <end position="71"/>
    </location>
</feature>
<dbReference type="EMBL" id="JH159161">
    <property type="protein sequence ID" value="EGZ08283.1"/>
    <property type="molecule type" value="Genomic_DNA"/>
</dbReference>
<accession>G5A8Q7</accession>
<feature type="chain" id="PRO_5003473104" description="Amino acid transporter transmembrane domain-containing protein" evidence="6">
    <location>
        <begin position="18"/>
        <end position="161"/>
    </location>
</feature>
<dbReference type="KEGG" id="psoj:PHYSODRAFT_254036"/>
<dbReference type="InterPro" id="IPR013057">
    <property type="entry name" value="AA_transpt_TM"/>
</dbReference>
<proteinExistence type="predicted"/>
<dbReference type="InParanoid" id="G5A8Q7"/>
<organism evidence="8 9">
    <name type="scientific">Phytophthora sojae (strain P6497)</name>
    <name type="common">Soybean stem and root rot agent</name>
    <name type="synonym">Phytophthora megasperma f. sp. glycines</name>
    <dbReference type="NCBI Taxonomy" id="1094619"/>
    <lineage>
        <taxon>Eukaryota</taxon>
        <taxon>Sar</taxon>
        <taxon>Stramenopiles</taxon>
        <taxon>Oomycota</taxon>
        <taxon>Peronosporomycetes</taxon>
        <taxon>Peronosporales</taxon>
        <taxon>Peronosporaceae</taxon>
        <taxon>Phytophthora</taxon>
    </lineage>
</organism>
<gene>
    <name evidence="8" type="ORF">PHYSODRAFT_254036</name>
</gene>
<sequence>MAFTACLFLLIGATSYAVVGCQIPGNRLFAIGSTALDLNVNRGAVVMAYLFMQLHITIAMSVVLNPVLYILERGVLSMHKRPLLAGVDEESPAFESISTLHKDRVSVVAGPSVTGPIVTDKYMTLRICVVVILLVLAIIFKDHFDDFTDFVGAWAVSMGSR</sequence>
<feature type="transmembrane region" description="Helical" evidence="5">
    <location>
        <begin position="123"/>
        <end position="140"/>
    </location>
</feature>
<dbReference type="AlphaFoldDB" id="G5A8Q7"/>
<keyword evidence="9" id="KW-1185">Reference proteome</keyword>
<dbReference type="GO" id="GO:0016020">
    <property type="term" value="C:membrane"/>
    <property type="evidence" value="ECO:0007669"/>
    <property type="project" value="UniProtKB-SubCell"/>
</dbReference>
<dbReference type="RefSeq" id="XP_009536455.1">
    <property type="nucleotide sequence ID" value="XM_009538160.1"/>
</dbReference>